<dbReference type="RefSeq" id="XP_048266996.1">
    <property type="nucleotide sequence ID" value="XM_048411039.1"/>
</dbReference>
<feature type="transmembrane region" description="Helical" evidence="10">
    <location>
        <begin position="249"/>
        <end position="269"/>
    </location>
</feature>
<dbReference type="Proteomes" id="UP000835206">
    <property type="component" value="Chromosome 2"/>
</dbReference>
<evidence type="ECO:0000256" key="2">
    <source>
        <dbReference type="ARBA" id="ARBA00022475"/>
    </source>
</evidence>
<keyword evidence="11" id="KW-1185">Reference proteome</keyword>
<accession>A0A9C6SU96</accession>
<keyword evidence="9 10" id="KW-0807">Transducer</keyword>
<dbReference type="GO" id="GO:0007165">
    <property type="term" value="P:signal transduction"/>
    <property type="evidence" value="ECO:0007669"/>
    <property type="project" value="UniProtKB-KW"/>
</dbReference>
<organism evidence="11 12">
    <name type="scientific">Bombus terrestris</name>
    <name type="common">Buff-tailed bumblebee</name>
    <name type="synonym">Apis terrestris</name>
    <dbReference type="NCBI Taxonomy" id="30195"/>
    <lineage>
        <taxon>Eukaryota</taxon>
        <taxon>Metazoa</taxon>
        <taxon>Ecdysozoa</taxon>
        <taxon>Arthropoda</taxon>
        <taxon>Hexapoda</taxon>
        <taxon>Insecta</taxon>
        <taxon>Pterygota</taxon>
        <taxon>Neoptera</taxon>
        <taxon>Endopterygota</taxon>
        <taxon>Hymenoptera</taxon>
        <taxon>Apocrita</taxon>
        <taxon>Aculeata</taxon>
        <taxon>Apoidea</taxon>
        <taxon>Anthophila</taxon>
        <taxon>Apidae</taxon>
        <taxon>Bombus</taxon>
        <taxon>Bombus</taxon>
    </lineage>
</organism>
<dbReference type="OrthoDB" id="7179992at2759"/>
<reference evidence="12" key="1">
    <citation type="submission" date="2025-08" db="UniProtKB">
        <authorList>
            <consortium name="RefSeq"/>
        </authorList>
    </citation>
    <scope>IDENTIFICATION</scope>
</reference>
<dbReference type="KEGG" id="bter:105666389"/>
<dbReference type="GO" id="GO:0005886">
    <property type="term" value="C:plasma membrane"/>
    <property type="evidence" value="ECO:0007669"/>
    <property type="project" value="UniProtKB-SubCell"/>
</dbReference>
<feature type="transmembrane region" description="Helical" evidence="10">
    <location>
        <begin position="176"/>
        <end position="197"/>
    </location>
</feature>
<gene>
    <name evidence="12" type="primary">LOC105666389</name>
</gene>
<evidence type="ECO:0000256" key="3">
    <source>
        <dbReference type="ARBA" id="ARBA00022606"/>
    </source>
</evidence>
<evidence type="ECO:0000256" key="5">
    <source>
        <dbReference type="ARBA" id="ARBA00022725"/>
    </source>
</evidence>
<dbReference type="GO" id="GO:0004984">
    <property type="term" value="F:olfactory receptor activity"/>
    <property type="evidence" value="ECO:0007669"/>
    <property type="project" value="InterPro"/>
</dbReference>
<comment type="similarity">
    <text evidence="10">Belongs to the insect chemoreceptor superfamily. Heteromeric odorant receptor channel (TC 1.A.69) family.</text>
</comment>
<feature type="transmembrane region" description="Helical" evidence="10">
    <location>
        <begin position="68"/>
        <end position="90"/>
    </location>
</feature>
<evidence type="ECO:0000313" key="11">
    <source>
        <dbReference type="Proteomes" id="UP000835206"/>
    </source>
</evidence>
<evidence type="ECO:0000256" key="1">
    <source>
        <dbReference type="ARBA" id="ARBA00004651"/>
    </source>
</evidence>
<dbReference type="PANTHER" id="PTHR21137:SF35">
    <property type="entry name" value="ODORANT RECEPTOR 19A-RELATED"/>
    <property type="match status" value="1"/>
</dbReference>
<evidence type="ECO:0000256" key="10">
    <source>
        <dbReference type="RuleBase" id="RU351113"/>
    </source>
</evidence>
<keyword evidence="2" id="KW-1003">Cell membrane</keyword>
<dbReference type="PANTHER" id="PTHR21137">
    <property type="entry name" value="ODORANT RECEPTOR"/>
    <property type="match status" value="1"/>
</dbReference>
<keyword evidence="4 10" id="KW-0812">Transmembrane</keyword>
<feature type="transmembrane region" description="Helical" evidence="10">
    <location>
        <begin position="281"/>
        <end position="300"/>
    </location>
</feature>
<name>A0A9C6SU96_BOMTE</name>
<sequence length="382" mass="43551">MGKRVAQLERAILFTKLSVALTCSWPPSPLATKNRLLLFNALWCTAFASSVALFLPLLAAIYEYYKSPIILGKTVSLASAVAQVVIKMIICRLQQRRFQVSRLFMLYFDMENFCKHATKTERMVLERYVHKYKYFHCIYILWSFITTAFVICGPLYSSQTFPTHAIYPFSVKHQPYNSLIFFHQSLVGFQASSGMGIDTQVALLLRYATARFELLGIQLRNAKTNSEFNVCIQKHIDLLRYTKEIRLSIKYLVLATIATTTTAVIFGSLNLIANQPLILKTLYATVVFSASVELFMYAWPADGMMRMSERTATSVYGTAWYNRDISVQRKVLRIILRSQKLETIGISGIVPQLSLSHYAKYLYTSLSYFNALRIMVGDPSPL</sequence>
<keyword evidence="7 10" id="KW-0472">Membrane</keyword>
<evidence type="ECO:0000256" key="7">
    <source>
        <dbReference type="ARBA" id="ARBA00023136"/>
    </source>
</evidence>
<dbReference type="InterPro" id="IPR004117">
    <property type="entry name" value="7tm6_olfct_rcpt"/>
</dbReference>
<feature type="transmembrane region" description="Helical" evidence="10">
    <location>
        <begin position="137"/>
        <end position="156"/>
    </location>
</feature>
<feature type="transmembrane region" description="Helical" evidence="10">
    <location>
        <begin position="37"/>
        <end position="62"/>
    </location>
</feature>
<keyword evidence="8 10" id="KW-0675">Receptor</keyword>
<evidence type="ECO:0000256" key="8">
    <source>
        <dbReference type="ARBA" id="ARBA00023170"/>
    </source>
</evidence>
<evidence type="ECO:0000313" key="12">
    <source>
        <dbReference type="RefSeq" id="XP_048266996.1"/>
    </source>
</evidence>
<dbReference type="GeneID" id="105666389"/>
<evidence type="ECO:0000256" key="6">
    <source>
        <dbReference type="ARBA" id="ARBA00022989"/>
    </source>
</evidence>
<keyword evidence="5 10" id="KW-0552">Olfaction</keyword>
<dbReference type="Pfam" id="PF02949">
    <property type="entry name" value="7tm_6"/>
    <property type="match status" value="1"/>
</dbReference>
<evidence type="ECO:0000256" key="4">
    <source>
        <dbReference type="ARBA" id="ARBA00022692"/>
    </source>
</evidence>
<dbReference type="AlphaFoldDB" id="A0A9C6SU96"/>
<evidence type="ECO:0000256" key="9">
    <source>
        <dbReference type="ARBA" id="ARBA00023224"/>
    </source>
</evidence>
<comment type="caution">
    <text evidence="10">Lacks conserved residue(s) required for the propagation of feature annotation.</text>
</comment>
<comment type="subcellular location">
    <subcellularLocation>
        <location evidence="1 10">Cell membrane</location>
        <topology evidence="1 10">Multi-pass membrane protein</topology>
    </subcellularLocation>
</comment>
<protein>
    <recommendedName>
        <fullName evidence="10">Odorant receptor</fullName>
    </recommendedName>
</protein>
<keyword evidence="3 10" id="KW-0716">Sensory transduction</keyword>
<dbReference type="GO" id="GO:0005549">
    <property type="term" value="F:odorant binding"/>
    <property type="evidence" value="ECO:0007669"/>
    <property type="project" value="InterPro"/>
</dbReference>
<proteinExistence type="inferred from homology"/>
<keyword evidence="6 10" id="KW-1133">Transmembrane helix</keyword>